<sequence>MDFTLQLPNKDGSIETKKLDNNSLIIIGANGAGKSRLGAWIEHNDLKNVHRISAQRSLEFEDFIQLKSYKQSENMLLFGVEDEVDLTHKKGHRWNWGRYTNSMIDDFGIALSAIIAKKNLQNEKYIDECRKRDNAGKPHEKVPITVLEQLYDIWNKIYPHREIKVEDAQVVVKYNQQNYKGIEMSDGERVALYLIAQCLAVPNNKTIIIDEPEVHLHRSIMNRLWKAIELVRNECLFVYITHDTNFAASHEHAKKLWVKEYDGHSWDLEFVNTDEFLPEQCLLDILGNRKNTIFVEGTSESYDTTIYREIYKDYYIVPCGSSLNVIDYTKAVSANKQLHHLKAYGIIDRDFRSDEEIRYLNSKRIYVLEIAEIENLFCIEEVLKAVNEHFLYEDEERVENAKNYVVETRFSKQISQQIAKATTSQIKYKLFSYDVSGINVESIKEKVQNLQNYIDFDSLATEIGDSFNNTLKSKNYSEVLKIFNEKGLSSSIGQYFNINNKQYCELVLRLLRRGNELIYIGMKKYLPHL</sequence>
<keyword evidence="4" id="KW-1185">Reference proteome</keyword>
<dbReference type="Gene3D" id="3.40.50.300">
    <property type="entry name" value="P-loop containing nucleotide triphosphate hydrolases"/>
    <property type="match status" value="1"/>
</dbReference>
<comment type="caution">
    <text evidence="3">The sequence shown here is derived from an EMBL/GenBank/DDBJ whole genome shotgun (WGS) entry which is preliminary data.</text>
</comment>
<evidence type="ECO:0000259" key="1">
    <source>
        <dbReference type="Pfam" id="PF13304"/>
    </source>
</evidence>
<dbReference type="GO" id="GO:0000731">
    <property type="term" value="P:DNA synthesis involved in DNA repair"/>
    <property type="evidence" value="ECO:0007669"/>
    <property type="project" value="TreeGrafter"/>
</dbReference>
<dbReference type="InterPro" id="IPR029492">
    <property type="entry name" value="DUF4435"/>
</dbReference>
<name>A0A9J6P5Q1_9CLOT</name>
<accession>A0A9J6P5Q1</accession>
<evidence type="ECO:0000259" key="2">
    <source>
        <dbReference type="Pfam" id="PF14491"/>
    </source>
</evidence>
<evidence type="ECO:0000313" key="4">
    <source>
        <dbReference type="Proteomes" id="UP001056429"/>
    </source>
</evidence>
<dbReference type="GO" id="GO:0006302">
    <property type="term" value="P:double-strand break repair"/>
    <property type="evidence" value="ECO:0007669"/>
    <property type="project" value="TreeGrafter"/>
</dbReference>
<dbReference type="RefSeq" id="WP_250860265.1">
    <property type="nucleotide sequence ID" value="NZ_JAGSOJ010000003.1"/>
</dbReference>
<dbReference type="GO" id="GO:0005524">
    <property type="term" value="F:ATP binding"/>
    <property type="evidence" value="ECO:0007669"/>
    <property type="project" value="InterPro"/>
</dbReference>
<dbReference type="PANTHER" id="PTHR32182">
    <property type="entry name" value="DNA REPLICATION AND REPAIR PROTEIN RECF"/>
    <property type="match status" value="1"/>
</dbReference>
<dbReference type="InterPro" id="IPR027417">
    <property type="entry name" value="P-loop_NTPase"/>
</dbReference>
<organism evidence="3 4">
    <name type="scientific">Oceanirhabdus seepicola</name>
    <dbReference type="NCBI Taxonomy" id="2828781"/>
    <lineage>
        <taxon>Bacteria</taxon>
        <taxon>Bacillati</taxon>
        <taxon>Bacillota</taxon>
        <taxon>Clostridia</taxon>
        <taxon>Eubacteriales</taxon>
        <taxon>Clostridiaceae</taxon>
        <taxon>Oceanirhabdus</taxon>
    </lineage>
</organism>
<dbReference type="GO" id="GO:0016887">
    <property type="term" value="F:ATP hydrolysis activity"/>
    <property type="evidence" value="ECO:0007669"/>
    <property type="project" value="InterPro"/>
</dbReference>
<protein>
    <submittedName>
        <fullName evidence="3">DUF4435 domain-containing protein</fullName>
    </submittedName>
</protein>
<reference evidence="3" key="1">
    <citation type="journal article" date="2021" name="mSystems">
        <title>Bacteria and Archaea Synergistically Convert Glycine Betaine to Biogenic Methane in the Formosa Cold Seep of the South China Sea.</title>
        <authorList>
            <person name="Li L."/>
            <person name="Zhang W."/>
            <person name="Zhang S."/>
            <person name="Song L."/>
            <person name="Sun Q."/>
            <person name="Zhang H."/>
            <person name="Xiang H."/>
            <person name="Dong X."/>
        </authorList>
    </citation>
    <scope>NUCLEOTIDE SEQUENCE</scope>
    <source>
        <strain evidence="3">ZWT</strain>
    </source>
</reference>
<feature type="domain" description="DUF4435" evidence="2">
    <location>
        <begin position="292"/>
        <end position="510"/>
    </location>
</feature>
<dbReference type="Pfam" id="PF13304">
    <property type="entry name" value="AAA_21"/>
    <property type="match status" value="1"/>
</dbReference>
<dbReference type="AlphaFoldDB" id="A0A9J6P5Q1"/>
<dbReference type="PANTHER" id="PTHR32182:SF22">
    <property type="entry name" value="ATP-DEPENDENT ENDONUCLEASE, OLD FAMILY-RELATED"/>
    <property type="match status" value="1"/>
</dbReference>
<dbReference type="CDD" id="cd00267">
    <property type="entry name" value="ABC_ATPase"/>
    <property type="match status" value="1"/>
</dbReference>
<proteinExistence type="predicted"/>
<dbReference type="Pfam" id="PF14491">
    <property type="entry name" value="DUF4435"/>
    <property type="match status" value="1"/>
</dbReference>
<dbReference type="SUPFAM" id="SSF52540">
    <property type="entry name" value="P-loop containing nucleoside triphosphate hydrolases"/>
    <property type="match status" value="1"/>
</dbReference>
<gene>
    <name evidence="3" type="ORF">KDK92_15595</name>
</gene>
<dbReference type="EMBL" id="JAGSOJ010000003">
    <property type="protein sequence ID" value="MCM1991157.1"/>
    <property type="molecule type" value="Genomic_DNA"/>
</dbReference>
<evidence type="ECO:0000313" key="3">
    <source>
        <dbReference type="EMBL" id="MCM1991157.1"/>
    </source>
</evidence>
<dbReference type="Proteomes" id="UP001056429">
    <property type="component" value="Unassembled WGS sequence"/>
</dbReference>
<feature type="domain" description="ATPase AAA-type core" evidence="1">
    <location>
        <begin position="183"/>
        <end position="246"/>
    </location>
</feature>
<dbReference type="InterPro" id="IPR003959">
    <property type="entry name" value="ATPase_AAA_core"/>
</dbReference>
<reference evidence="3" key="2">
    <citation type="submission" date="2021-04" db="EMBL/GenBank/DDBJ databases">
        <authorList>
            <person name="Dong X."/>
        </authorList>
    </citation>
    <scope>NUCLEOTIDE SEQUENCE</scope>
    <source>
        <strain evidence="3">ZWT</strain>
    </source>
</reference>